<protein>
    <submittedName>
        <fullName evidence="1">SJCHGC09667 protein</fullName>
    </submittedName>
</protein>
<reference evidence="1" key="2">
    <citation type="journal article" date="2006" name="PLoS Pathog.">
        <title>New perspectives on host-parasite interplay by comparative transcriptomic and proteomic analyses of Schistosoma japonicum.</title>
        <authorList>
            <person name="Liu F."/>
            <person name="Lu J."/>
            <person name="Hu W."/>
            <person name="Wang S.Y."/>
            <person name="Cui S.J."/>
            <person name="Chi M."/>
            <person name="Yan Q."/>
            <person name="Wang X.R."/>
            <person name="Song H.D."/>
            <person name="Xu X.N."/>
            <person name="Wang J.J."/>
            <person name="Zhang X.L."/>
            <person name="Zhang X."/>
            <person name="Wang Z.Q."/>
            <person name="Xue C.L."/>
            <person name="Brindley P.J."/>
            <person name="McManus D.P."/>
            <person name="Yang P.Y."/>
            <person name="Feng Z."/>
            <person name="Chen Z."/>
            <person name="Han Z.G."/>
        </authorList>
    </citation>
    <scope>NUCLEOTIDE SEQUENCE</scope>
</reference>
<accession>Q5BR62</accession>
<sequence>MRVIIFQMTIQITVITLKIVGFNLGRSAYYLLKTGKYNNDELENEYSDVDSMTNCIIEKLSSHVTTTLTID</sequence>
<reference evidence="1" key="1">
    <citation type="submission" date="2005-01" db="EMBL/GenBank/DDBJ databases">
        <authorList>
            <person name="Han Z."/>
        </authorList>
    </citation>
    <scope>NUCLEOTIDE SEQUENCE</scope>
</reference>
<dbReference type="AlphaFoldDB" id="Q5BR62"/>
<name>Q5BR62_SCHJA</name>
<feature type="non-terminal residue" evidence="1">
    <location>
        <position position="71"/>
    </location>
</feature>
<evidence type="ECO:0000313" key="1">
    <source>
        <dbReference type="EMBL" id="AAX30974.2"/>
    </source>
</evidence>
<proteinExistence type="evidence at transcript level"/>
<organism evidence="1">
    <name type="scientific">Schistosoma japonicum</name>
    <name type="common">Blood fluke</name>
    <dbReference type="NCBI Taxonomy" id="6182"/>
    <lineage>
        <taxon>Eukaryota</taxon>
        <taxon>Metazoa</taxon>
        <taxon>Spiralia</taxon>
        <taxon>Lophotrochozoa</taxon>
        <taxon>Platyhelminthes</taxon>
        <taxon>Trematoda</taxon>
        <taxon>Digenea</taxon>
        <taxon>Strigeidida</taxon>
        <taxon>Schistosomatoidea</taxon>
        <taxon>Schistosomatidae</taxon>
        <taxon>Schistosoma</taxon>
    </lineage>
</organism>
<dbReference type="EMBL" id="AY915753">
    <property type="protein sequence ID" value="AAX30974.2"/>
    <property type="molecule type" value="mRNA"/>
</dbReference>